<name>A0A2H0W7A4_9BACT</name>
<proteinExistence type="predicted"/>
<sequence length="92" mass="10726">MNFYFIITTVAQFVLKCHSEVTKNPFDFAPAFVKVFNYTQTMRASRMATAGRQDRSIRSFTFRTTSVQDDNYATLVIILKLYMHLTSLLQKK</sequence>
<evidence type="ECO:0000313" key="2">
    <source>
        <dbReference type="Proteomes" id="UP000231382"/>
    </source>
</evidence>
<gene>
    <name evidence="1" type="ORF">COT78_00550</name>
</gene>
<reference evidence="2" key="1">
    <citation type="submission" date="2017-09" db="EMBL/GenBank/DDBJ databases">
        <title>Depth-based differentiation of microbial function through sediment-hosted aquifers and enrichment of novel symbionts in the deep terrestrial subsurface.</title>
        <authorList>
            <person name="Probst A.J."/>
            <person name="Ladd B."/>
            <person name="Jarett J.K."/>
            <person name="Geller-Mcgrath D.E."/>
            <person name="Sieber C.M.K."/>
            <person name="Emerson J.B."/>
            <person name="Anantharaman K."/>
            <person name="Thomas B.C."/>
            <person name="Malmstrom R."/>
            <person name="Stieglmeier M."/>
            <person name="Klingl A."/>
            <person name="Woyke T."/>
            <person name="Ryan C.M."/>
            <person name="Banfield J.F."/>
        </authorList>
    </citation>
    <scope>NUCLEOTIDE SEQUENCE [LARGE SCALE GENOMIC DNA]</scope>
</reference>
<accession>A0A2H0W7A4</accession>
<comment type="caution">
    <text evidence="1">The sequence shown here is derived from an EMBL/GenBank/DDBJ whole genome shotgun (WGS) entry which is preliminary data.</text>
</comment>
<protein>
    <submittedName>
        <fullName evidence="1">Uncharacterized protein</fullName>
    </submittedName>
</protein>
<organism evidence="1 2">
    <name type="scientific">Candidatus Berkelbacteria bacterium CG10_big_fil_rev_8_21_14_0_10_43_13</name>
    <dbReference type="NCBI Taxonomy" id="1974514"/>
    <lineage>
        <taxon>Bacteria</taxon>
        <taxon>Candidatus Berkelbacteria</taxon>
    </lineage>
</organism>
<dbReference type="Proteomes" id="UP000231382">
    <property type="component" value="Unassembled WGS sequence"/>
</dbReference>
<dbReference type="EMBL" id="PEZW01000006">
    <property type="protein sequence ID" value="PIS07959.1"/>
    <property type="molecule type" value="Genomic_DNA"/>
</dbReference>
<dbReference type="AlphaFoldDB" id="A0A2H0W7A4"/>
<evidence type="ECO:0000313" key="1">
    <source>
        <dbReference type="EMBL" id="PIS07959.1"/>
    </source>
</evidence>